<dbReference type="RefSeq" id="WP_091541552.1">
    <property type="nucleotide sequence ID" value="NZ_FMUS01000007.1"/>
</dbReference>
<keyword evidence="1" id="KW-0812">Transmembrane</keyword>
<keyword evidence="1" id="KW-0472">Membrane</keyword>
<sequence length="154" mass="18075">MKKWQVYLIYLSMLILFFMIRQKVIESISEQLVSNFTLRFYPWLMIIIKLLLNILFSILIGLEHLLGEIKKDGSWHFNREKLLIVCLPLFIFSLSEVIYYLPLSFLVGITTNIFTNLIIDKSGTVNLLQILLGYNLITSMYKDNIFKNVSKKTS</sequence>
<dbReference type="OrthoDB" id="2973330at2"/>
<dbReference type="STRING" id="1120976.SAMN03080606_01385"/>
<accession>A0A1G5FE04</accession>
<protein>
    <submittedName>
        <fullName evidence="2">Uncharacterized protein</fullName>
    </submittedName>
</protein>
<reference evidence="2 3" key="1">
    <citation type="submission" date="2016-10" db="EMBL/GenBank/DDBJ databases">
        <authorList>
            <person name="de Groot N.N."/>
        </authorList>
    </citation>
    <scope>NUCLEOTIDE SEQUENCE [LARGE SCALE GENOMIC DNA]</scope>
    <source>
        <strain evidence="2 3">DSM 18978</strain>
    </source>
</reference>
<feature type="transmembrane region" description="Helical" evidence="1">
    <location>
        <begin position="7"/>
        <end position="25"/>
    </location>
</feature>
<organism evidence="2 3">
    <name type="scientific">Alkaliphilus peptidifermentans DSM 18978</name>
    <dbReference type="NCBI Taxonomy" id="1120976"/>
    <lineage>
        <taxon>Bacteria</taxon>
        <taxon>Bacillati</taxon>
        <taxon>Bacillota</taxon>
        <taxon>Clostridia</taxon>
        <taxon>Peptostreptococcales</taxon>
        <taxon>Natronincolaceae</taxon>
        <taxon>Alkaliphilus</taxon>
    </lineage>
</organism>
<keyword evidence="1" id="KW-1133">Transmembrane helix</keyword>
<dbReference type="Proteomes" id="UP000198636">
    <property type="component" value="Unassembled WGS sequence"/>
</dbReference>
<dbReference type="AlphaFoldDB" id="A0A1G5FE04"/>
<proteinExistence type="predicted"/>
<feature type="transmembrane region" description="Helical" evidence="1">
    <location>
        <begin position="40"/>
        <end position="62"/>
    </location>
</feature>
<dbReference type="EMBL" id="FMUS01000007">
    <property type="protein sequence ID" value="SCY37371.1"/>
    <property type="molecule type" value="Genomic_DNA"/>
</dbReference>
<gene>
    <name evidence="2" type="ORF">SAMN03080606_01385</name>
</gene>
<evidence type="ECO:0000313" key="3">
    <source>
        <dbReference type="Proteomes" id="UP000198636"/>
    </source>
</evidence>
<evidence type="ECO:0000256" key="1">
    <source>
        <dbReference type="SAM" id="Phobius"/>
    </source>
</evidence>
<name>A0A1G5FE04_9FIRM</name>
<keyword evidence="3" id="KW-1185">Reference proteome</keyword>
<evidence type="ECO:0000313" key="2">
    <source>
        <dbReference type="EMBL" id="SCY37371.1"/>
    </source>
</evidence>
<feature type="transmembrane region" description="Helical" evidence="1">
    <location>
        <begin position="82"/>
        <end position="101"/>
    </location>
</feature>